<keyword evidence="2" id="KW-1185">Reference proteome</keyword>
<dbReference type="RefSeq" id="WP_141661161.1">
    <property type="nucleotide sequence ID" value="NZ_VIGX01000024.1"/>
</dbReference>
<protein>
    <submittedName>
        <fullName evidence="1">Uncharacterized protein</fullName>
    </submittedName>
</protein>
<organism evidence="1 2">
    <name type="scientific">Tsukamurella conjunctivitidis</name>
    <dbReference type="NCBI Taxonomy" id="2592068"/>
    <lineage>
        <taxon>Bacteria</taxon>
        <taxon>Bacillati</taxon>
        <taxon>Actinomycetota</taxon>
        <taxon>Actinomycetes</taxon>
        <taxon>Mycobacteriales</taxon>
        <taxon>Tsukamurellaceae</taxon>
        <taxon>Tsukamurella</taxon>
    </lineage>
</organism>
<comment type="caution">
    <text evidence="1">The sequence shown here is derived from an EMBL/GenBank/DDBJ whole genome shotgun (WGS) entry which is preliminary data.</text>
</comment>
<evidence type="ECO:0000313" key="1">
    <source>
        <dbReference type="EMBL" id="TWS25698.1"/>
    </source>
</evidence>
<proteinExistence type="predicted"/>
<dbReference type="OrthoDB" id="4775129at2"/>
<accession>A0A5C5RT10</accession>
<dbReference type="EMBL" id="VIGX01000024">
    <property type="protein sequence ID" value="TWS25698.1"/>
    <property type="molecule type" value="Genomic_DNA"/>
</dbReference>
<reference evidence="1 2" key="1">
    <citation type="submission" date="2019-06" db="EMBL/GenBank/DDBJ databases">
        <title>Tsukamurella conjunctivitidis sp. nov., Tsukamurella assacharolytica sp. nov. and Tsukamurella sputae sp. nov. isolated from patients with conjunctivitis, bacteraemia (lymphoma) and respiratory infection (sputum) in Hong Kong.</title>
        <authorList>
            <person name="Teng J.L.L."/>
            <person name="Lee H.H."/>
            <person name="Fong J.Y.H."/>
            <person name="Fok K.M.N."/>
            <person name="Lau S.K.P."/>
            <person name="Woo P.C.Y."/>
        </authorList>
    </citation>
    <scope>NUCLEOTIDE SEQUENCE [LARGE SCALE GENOMIC DNA]</scope>
    <source>
        <strain evidence="1 2">HKU72</strain>
    </source>
</reference>
<evidence type="ECO:0000313" key="2">
    <source>
        <dbReference type="Proteomes" id="UP000319375"/>
    </source>
</evidence>
<dbReference type="Proteomes" id="UP000319375">
    <property type="component" value="Unassembled WGS sequence"/>
</dbReference>
<gene>
    <name evidence="1" type="ORF">FK530_22495</name>
</gene>
<name>A0A5C5RT10_9ACTN</name>
<dbReference type="AlphaFoldDB" id="A0A5C5RT10"/>
<dbReference type="GeneID" id="300996067"/>
<sequence length="59" mass="6564">MSSFSGGALAQLLGESASHADPADLVEQRRSVDLESAVEDYPWVRRDEVLMVDGHRFFI</sequence>